<reference evidence="2" key="2">
    <citation type="submission" date="2015-01" db="EMBL/GenBank/DDBJ databases">
        <title>Evolutionary Origins and Diversification of the Mycorrhizal Mutualists.</title>
        <authorList>
            <consortium name="DOE Joint Genome Institute"/>
            <consortium name="Mycorrhizal Genomics Consortium"/>
            <person name="Kohler A."/>
            <person name="Kuo A."/>
            <person name="Nagy L.G."/>
            <person name="Floudas D."/>
            <person name="Copeland A."/>
            <person name="Barry K.W."/>
            <person name="Cichocki N."/>
            <person name="Veneault-Fourrey C."/>
            <person name="LaButti K."/>
            <person name="Lindquist E.A."/>
            <person name="Lipzen A."/>
            <person name="Lundell T."/>
            <person name="Morin E."/>
            <person name="Murat C."/>
            <person name="Riley R."/>
            <person name="Ohm R."/>
            <person name="Sun H."/>
            <person name="Tunlid A."/>
            <person name="Henrissat B."/>
            <person name="Grigoriev I.V."/>
            <person name="Hibbett D.S."/>
            <person name="Martin F."/>
        </authorList>
    </citation>
    <scope>NUCLEOTIDE SEQUENCE [LARGE SCALE GENOMIC DNA]</scope>
    <source>
        <strain evidence="2">Marx 270</strain>
    </source>
</reference>
<dbReference type="OrthoDB" id="338622at2759"/>
<sequence>MTCFCRVGDAILTAVLPLELDLILLGYNDGYIRQASCSALALRCCEPVSDSPPSSALPEAGHQDEKPLFVASSKYSIAASIQSLHFIRNERTGNAFIIGGSDDGGVAIWSLRDLKLLMRFIHFVEPLSHVAQIRPQRETANPFGSYVLCFSSDGTIAVITLDEFQFLCLIPGSASALTHVYYAGGADHEQVMVIYGDGSARLWDFKVREFRRAMDREKAKESLAKSSWHEFILDNQMSQLSVSLPTISNESGGPVCATSLALQQFVVFTAKDTTAFDNASSYIPKRSLRATPLPQLRALLSLLLTPTLSPEIDEICTSKLGVLASHGRLGRACSRLASARCPSDSRNAWSISGDASALRAAAIVAVLKALSSYEALHDDCETVIIFYATSLPTVVGQHYIHPDLVWLARKWFETTNDVRQATKILVDAGVVRLGGEESVSLVRAWKRHLPSTEGSLDHSKVSSLALFLCGYVSVEKHALLSDDILADISKSAASYLHEEDLTSRLLAVDLCTRGFQVWQRHVDAMAILRALFTLAVNSRKDNISVQNVGQQARQAIFQIASANTPLFMTTLTLDILSPKNLEYRKIVMQLVALLTRKKPLLLYSNLPRLMEAVVKSLDPNSTSNRDAVHDTATEIIGYVVKTFPTVDFHMATQRLAVGTCEGAFVMYDLKTATQLYVLEGHKKRPTACSFSPDGRRLVTVSLEEGAVLVWKVGSSFTSFFHPGAPPRQGNAGSQPYKTLGFNIGEDANISIADAFECVKFEWPSERSVRLHIRENTLTFST</sequence>
<evidence type="ECO:0000313" key="1">
    <source>
        <dbReference type="EMBL" id="KIO02710.1"/>
    </source>
</evidence>
<dbReference type="InterPro" id="IPR001680">
    <property type="entry name" value="WD40_rpt"/>
</dbReference>
<gene>
    <name evidence="1" type="ORF">M404DRAFT_641752</name>
</gene>
<keyword evidence="2" id="KW-1185">Reference proteome</keyword>
<dbReference type="InterPro" id="IPR036322">
    <property type="entry name" value="WD40_repeat_dom_sf"/>
</dbReference>
<dbReference type="PANTHER" id="PTHR44099">
    <property type="entry name" value="RABCONNECTIN-3B, ISOFORM A"/>
    <property type="match status" value="1"/>
</dbReference>
<dbReference type="InterPro" id="IPR049916">
    <property type="entry name" value="WDR72-like"/>
</dbReference>
<protein>
    <submittedName>
        <fullName evidence="1">Uncharacterized protein</fullName>
    </submittedName>
</protein>
<dbReference type="Pfam" id="PF00400">
    <property type="entry name" value="WD40"/>
    <property type="match status" value="1"/>
</dbReference>
<dbReference type="Proteomes" id="UP000054217">
    <property type="component" value="Unassembled WGS sequence"/>
</dbReference>
<proteinExistence type="predicted"/>
<dbReference type="InParanoid" id="A0A0C3NPA6"/>
<dbReference type="PANTHER" id="PTHR44099:SF4">
    <property type="entry name" value="RABCONNECTIN-3B, ISOFORM A"/>
    <property type="match status" value="1"/>
</dbReference>
<name>A0A0C3NPA6_PISTI</name>
<dbReference type="Gene3D" id="2.130.10.10">
    <property type="entry name" value="YVTN repeat-like/Quinoprotein amine dehydrogenase"/>
    <property type="match status" value="2"/>
</dbReference>
<dbReference type="HOGENOM" id="CLU_001665_0_0_1"/>
<dbReference type="EMBL" id="KN831980">
    <property type="protein sequence ID" value="KIO02710.1"/>
    <property type="molecule type" value="Genomic_DNA"/>
</dbReference>
<dbReference type="STRING" id="870435.A0A0C3NPA6"/>
<organism evidence="1 2">
    <name type="scientific">Pisolithus tinctorius Marx 270</name>
    <dbReference type="NCBI Taxonomy" id="870435"/>
    <lineage>
        <taxon>Eukaryota</taxon>
        <taxon>Fungi</taxon>
        <taxon>Dikarya</taxon>
        <taxon>Basidiomycota</taxon>
        <taxon>Agaricomycotina</taxon>
        <taxon>Agaricomycetes</taxon>
        <taxon>Agaricomycetidae</taxon>
        <taxon>Boletales</taxon>
        <taxon>Sclerodermatineae</taxon>
        <taxon>Pisolithaceae</taxon>
        <taxon>Pisolithus</taxon>
    </lineage>
</organism>
<reference evidence="1 2" key="1">
    <citation type="submission" date="2014-04" db="EMBL/GenBank/DDBJ databases">
        <authorList>
            <consortium name="DOE Joint Genome Institute"/>
            <person name="Kuo A."/>
            <person name="Kohler A."/>
            <person name="Costa M.D."/>
            <person name="Nagy L.G."/>
            <person name="Floudas D."/>
            <person name="Copeland A."/>
            <person name="Barry K.W."/>
            <person name="Cichocki N."/>
            <person name="Veneault-Fourrey C."/>
            <person name="LaButti K."/>
            <person name="Lindquist E.A."/>
            <person name="Lipzen A."/>
            <person name="Lundell T."/>
            <person name="Morin E."/>
            <person name="Murat C."/>
            <person name="Sun H."/>
            <person name="Tunlid A."/>
            <person name="Henrissat B."/>
            <person name="Grigoriev I.V."/>
            <person name="Hibbett D.S."/>
            <person name="Martin F."/>
            <person name="Nordberg H.P."/>
            <person name="Cantor M.N."/>
            <person name="Hua S.X."/>
        </authorList>
    </citation>
    <scope>NUCLEOTIDE SEQUENCE [LARGE SCALE GENOMIC DNA]</scope>
    <source>
        <strain evidence="1 2">Marx 270</strain>
    </source>
</reference>
<dbReference type="GO" id="GO:0005737">
    <property type="term" value="C:cytoplasm"/>
    <property type="evidence" value="ECO:0007669"/>
    <property type="project" value="TreeGrafter"/>
</dbReference>
<dbReference type="InterPro" id="IPR015943">
    <property type="entry name" value="WD40/YVTN_repeat-like_dom_sf"/>
</dbReference>
<dbReference type="SMART" id="SM00320">
    <property type="entry name" value="WD40"/>
    <property type="match status" value="3"/>
</dbReference>
<accession>A0A0C3NPA6</accession>
<dbReference type="AlphaFoldDB" id="A0A0C3NPA6"/>
<evidence type="ECO:0000313" key="2">
    <source>
        <dbReference type="Proteomes" id="UP000054217"/>
    </source>
</evidence>
<dbReference type="SUPFAM" id="SSF50978">
    <property type="entry name" value="WD40 repeat-like"/>
    <property type="match status" value="1"/>
</dbReference>